<feature type="domain" description="Ribosomal protein L9" evidence="8">
    <location>
        <begin position="1"/>
        <end position="46"/>
    </location>
</feature>
<accession>A0A9D0ZD04</accession>
<dbReference type="GO" id="GO:0006412">
    <property type="term" value="P:translation"/>
    <property type="evidence" value="ECO:0007669"/>
    <property type="project" value="UniProtKB-UniRule"/>
</dbReference>
<comment type="function">
    <text evidence="7">Binds to the 23S rRNA.</text>
</comment>
<dbReference type="InterPro" id="IPR036935">
    <property type="entry name" value="Ribosomal_bL9_N_sf"/>
</dbReference>
<name>A0A9D0ZD04_9FIRM</name>
<dbReference type="GO" id="GO:0019843">
    <property type="term" value="F:rRNA binding"/>
    <property type="evidence" value="ECO:0007669"/>
    <property type="project" value="UniProtKB-UniRule"/>
</dbReference>
<keyword evidence="3 7" id="KW-0694">RNA-binding</keyword>
<dbReference type="InterPro" id="IPR036791">
    <property type="entry name" value="Ribosomal_bL9_C_sf"/>
</dbReference>
<dbReference type="AlphaFoldDB" id="A0A9D0ZD04"/>
<reference evidence="10" key="2">
    <citation type="journal article" date="2021" name="PeerJ">
        <title>Extensive microbial diversity within the chicken gut microbiome revealed by metagenomics and culture.</title>
        <authorList>
            <person name="Gilroy R."/>
            <person name="Ravi A."/>
            <person name="Getino M."/>
            <person name="Pursley I."/>
            <person name="Horton D.L."/>
            <person name="Alikhan N.F."/>
            <person name="Baker D."/>
            <person name="Gharbi K."/>
            <person name="Hall N."/>
            <person name="Watson M."/>
            <person name="Adriaenssens E.M."/>
            <person name="Foster-Nyarko E."/>
            <person name="Jarju S."/>
            <person name="Secka A."/>
            <person name="Antonio M."/>
            <person name="Oren A."/>
            <person name="Chaudhuri R.R."/>
            <person name="La Ragione R."/>
            <person name="Hildebrand F."/>
            <person name="Pallen M.J."/>
        </authorList>
    </citation>
    <scope>NUCLEOTIDE SEQUENCE</scope>
    <source>
        <strain evidence="10">ChiSxjej2B14-6234</strain>
    </source>
</reference>
<dbReference type="PANTHER" id="PTHR21368">
    <property type="entry name" value="50S RIBOSOMAL PROTEIN L9"/>
    <property type="match status" value="1"/>
</dbReference>
<reference evidence="10" key="1">
    <citation type="submission" date="2020-10" db="EMBL/GenBank/DDBJ databases">
        <authorList>
            <person name="Gilroy R."/>
        </authorList>
    </citation>
    <scope>NUCLEOTIDE SEQUENCE</scope>
    <source>
        <strain evidence="10">ChiSxjej2B14-6234</strain>
    </source>
</reference>
<evidence type="ECO:0000256" key="7">
    <source>
        <dbReference type="HAMAP-Rule" id="MF_00503"/>
    </source>
</evidence>
<dbReference type="GO" id="GO:1990904">
    <property type="term" value="C:ribonucleoprotein complex"/>
    <property type="evidence" value="ECO:0007669"/>
    <property type="project" value="UniProtKB-KW"/>
</dbReference>
<proteinExistence type="inferred from homology"/>
<dbReference type="InterPro" id="IPR020070">
    <property type="entry name" value="Ribosomal_bL9_N"/>
</dbReference>
<evidence type="ECO:0000256" key="6">
    <source>
        <dbReference type="ARBA" id="ARBA00035292"/>
    </source>
</evidence>
<dbReference type="HAMAP" id="MF_00503">
    <property type="entry name" value="Ribosomal_bL9"/>
    <property type="match status" value="1"/>
</dbReference>
<keyword evidence="2 7" id="KW-0699">rRNA-binding</keyword>
<evidence type="ECO:0000256" key="5">
    <source>
        <dbReference type="ARBA" id="ARBA00023274"/>
    </source>
</evidence>
<dbReference type="InterPro" id="IPR009027">
    <property type="entry name" value="Ribosomal_bL9/RNase_H1_N"/>
</dbReference>
<dbReference type="SUPFAM" id="SSF55653">
    <property type="entry name" value="Ribosomal protein L9 C-domain"/>
    <property type="match status" value="1"/>
</dbReference>
<comment type="caution">
    <text evidence="10">The sequence shown here is derived from an EMBL/GenBank/DDBJ whole genome shotgun (WGS) entry which is preliminary data.</text>
</comment>
<feature type="domain" description="Large ribosomal subunit protein bL9 C-terminal" evidence="9">
    <location>
        <begin position="63"/>
        <end position="145"/>
    </location>
</feature>
<dbReference type="Proteomes" id="UP000886887">
    <property type="component" value="Unassembled WGS sequence"/>
</dbReference>
<keyword evidence="5 7" id="KW-0687">Ribonucleoprotein</keyword>
<dbReference type="GO" id="GO:0003735">
    <property type="term" value="F:structural constituent of ribosome"/>
    <property type="evidence" value="ECO:0007669"/>
    <property type="project" value="InterPro"/>
</dbReference>
<dbReference type="InterPro" id="IPR020069">
    <property type="entry name" value="Ribosomal_bL9_C"/>
</dbReference>
<dbReference type="Gene3D" id="3.40.5.10">
    <property type="entry name" value="Ribosomal protein L9, N-terminal domain"/>
    <property type="match status" value="1"/>
</dbReference>
<dbReference type="SUPFAM" id="SSF55658">
    <property type="entry name" value="L9 N-domain-like"/>
    <property type="match status" value="1"/>
</dbReference>
<organism evidence="10 11">
    <name type="scientific">Candidatus Onthenecus intestinigallinarum</name>
    <dbReference type="NCBI Taxonomy" id="2840875"/>
    <lineage>
        <taxon>Bacteria</taxon>
        <taxon>Bacillati</taxon>
        <taxon>Bacillota</taxon>
        <taxon>Clostridia</taxon>
        <taxon>Eubacteriales</taxon>
        <taxon>Candidatus Onthenecus</taxon>
    </lineage>
</organism>
<dbReference type="Pfam" id="PF01281">
    <property type="entry name" value="Ribosomal_L9_N"/>
    <property type="match status" value="1"/>
</dbReference>
<evidence type="ECO:0000313" key="10">
    <source>
        <dbReference type="EMBL" id="HIQ72330.1"/>
    </source>
</evidence>
<evidence type="ECO:0000256" key="2">
    <source>
        <dbReference type="ARBA" id="ARBA00022730"/>
    </source>
</evidence>
<gene>
    <name evidence="7" type="primary">rplI</name>
    <name evidence="10" type="ORF">IAB73_09010</name>
</gene>
<dbReference type="EMBL" id="DVFJ01000033">
    <property type="protein sequence ID" value="HIQ72330.1"/>
    <property type="molecule type" value="Genomic_DNA"/>
</dbReference>
<dbReference type="InterPro" id="IPR020594">
    <property type="entry name" value="Ribosomal_bL9_bac/chp"/>
</dbReference>
<dbReference type="Pfam" id="PF03948">
    <property type="entry name" value="Ribosomal_L9_C"/>
    <property type="match status" value="1"/>
</dbReference>
<dbReference type="InterPro" id="IPR000244">
    <property type="entry name" value="Ribosomal_bL9"/>
</dbReference>
<comment type="similarity">
    <text evidence="1 7">Belongs to the bacterial ribosomal protein bL9 family.</text>
</comment>
<evidence type="ECO:0000256" key="4">
    <source>
        <dbReference type="ARBA" id="ARBA00022980"/>
    </source>
</evidence>
<dbReference type="GO" id="GO:0005840">
    <property type="term" value="C:ribosome"/>
    <property type="evidence" value="ECO:0007669"/>
    <property type="project" value="UniProtKB-KW"/>
</dbReference>
<sequence length="149" mass="16340">MKVILLQDVKGTGKKDQIVEASDGYARNFLFPKKLAVEATSTALNAVQKAKAAEQHREDVRREQALELSRKLAGRVIRVTARAGEGGRLYGSVTAQEIAAALEAQHGAKVEKRRIELPEPIRTATDTEVTVWLYPGVTAKMTVKIDTTK</sequence>
<evidence type="ECO:0000256" key="1">
    <source>
        <dbReference type="ARBA" id="ARBA00010605"/>
    </source>
</evidence>
<evidence type="ECO:0000313" key="11">
    <source>
        <dbReference type="Proteomes" id="UP000886887"/>
    </source>
</evidence>
<evidence type="ECO:0000259" key="8">
    <source>
        <dbReference type="Pfam" id="PF01281"/>
    </source>
</evidence>
<dbReference type="Gene3D" id="3.10.430.100">
    <property type="entry name" value="Ribosomal protein L9, C-terminal domain"/>
    <property type="match status" value="1"/>
</dbReference>
<evidence type="ECO:0000256" key="3">
    <source>
        <dbReference type="ARBA" id="ARBA00022884"/>
    </source>
</evidence>
<protein>
    <recommendedName>
        <fullName evidence="6 7">Large ribosomal subunit protein bL9</fullName>
    </recommendedName>
</protein>
<keyword evidence="4 7" id="KW-0689">Ribosomal protein</keyword>
<evidence type="ECO:0000259" key="9">
    <source>
        <dbReference type="Pfam" id="PF03948"/>
    </source>
</evidence>
<dbReference type="NCBIfam" id="TIGR00158">
    <property type="entry name" value="L9"/>
    <property type="match status" value="1"/>
</dbReference>